<comment type="caution">
    <text evidence="1">The sequence shown here is derived from an EMBL/GenBank/DDBJ whole genome shotgun (WGS) entry which is preliminary data.</text>
</comment>
<dbReference type="EMBL" id="JACNYK010000001">
    <property type="protein sequence ID" value="MBD1424013.1"/>
    <property type="molecule type" value="Genomic_DNA"/>
</dbReference>
<evidence type="ECO:0000313" key="2">
    <source>
        <dbReference type="Proteomes" id="UP000606494"/>
    </source>
</evidence>
<evidence type="ECO:0008006" key="3">
    <source>
        <dbReference type="Google" id="ProtNLM"/>
    </source>
</evidence>
<sequence>MKDKAQEIIDGFTIKYHANGQTIWSKGKIVDGKPEGYWEWYRIDGTIKRSGHFNSGEPDGEWTTYDAKGQPYKKTIK</sequence>
<dbReference type="RefSeq" id="WP_190307199.1">
    <property type="nucleotide sequence ID" value="NZ_JACNYK010000001.1"/>
</dbReference>
<evidence type="ECO:0000313" key="1">
    <source>
        <dbReference type="EMBL" id="MBD1424013.1"/>
    </source>
</evidence>
<protein>
    <recommendedName>
        <fullName evidence="3">MORN repeat variant</fullName>
    </recommendedName>
</protein>
<name>A0ABR7XY90_9SPHI</name>
<keyword evidence="2" id="KW-1185">Reference proteome</keyword>
<dbReference type="Gene3D" id="2.20.110.10">
    <property type="entry name" value="Histone H3 K4-specific methyltransferase SET7/9 N-terminal domain"/>
    <property type="match status" value="1"/>
</dbReference>
<dbReference type="SUPFAM" id="SSF82185">
    <property type="entry name" value="Histone H3 K4-specific methyltransferase SET7/9 N-terminal domain"/>
    <property type="match status" value="1"/>
</dbReference>
<gene>
    <name evidence="1" type="ORF">H8B17_00340</name>
</gene>
<dbReference type="Proteomes" id="UP000606494">
    <property type="component" value="Unassembled WGS sequence"/>
</dbReference>
<accession>A0ABR7XY90</accession>
<organism evidence="1 2">
    <name type="scientific">Sphingobacterium arenae</name>
    <dbReference type="NCBI Taxonomy" id="1280598"/>
    <lineage>
        <taxon>Bacteria</taxon>
        <taxon>Pseudomonadati</taxon>
        <taxon>Bacteroidota</taxon>
        <taxon>Sphingobacteriia</taxon>
        <taxon>Sphingobacteriales</taxon>
        <taxon>Sphingobacteriaceae</taxon>
        <taxon>Sphingobacterium</taxon>
    </lineage>
</organism>
<reference evidence="1 2" key="1">
    <citation type="submission" date="2020-08" db="EMBL/GenBank/DDBJ databases">
        <title>Sphingobacterium sp. DN00404 isolated from aquaculture water.</title>
        <authorList>
            <person name="Zhang M."/>
        </authorList>
    </citation>
    <scope>NUCLEOTIDE SEQUENCE [LARGE SCALE GENOMIC DNA]</scope>
    <source>
        <strain evidence="1 2">KCTC 32294</strain>
    </source>
</reference>
<proteinExistence type="predicted"/>